<keyword evidence="6 11" id="KW-0812">Transmembrane</keyword>
<accession>A0A2K9A7F9</accession>
<evidence type="ECO:0000256" key="4">
    <source>
        <dbReference type="ARBA" id="ARBA00022448"/>
    </source>
</evidence>
<evidence type="ECO:0000256" key="12">
    <source>
        <dbReference type="SAM" id="MobiDB-lite"/>
    </source>
</evidence>
<reference evidence="13 14" key="1">
    <citation type="submission" date="2017-12" db="EMBL/GenBank/DDBJ databases">
        <title>Kangiella profundi FT102 completed genome.</title>
        <authorList>
            <person name="Xu J."/>
            <person name="Wang J."/>
            <person name="Lu Y."/>
        </authorList>
    </citation>
    <scope>NUCLEOTIDE SEQUENCE [LARGE SCALE GENOMIC DNA]</scope>
    <source>
        <strain evidence="13 14">FT102</strain>
    </source>
</reference>
<keyword evidence="5 11" id="KW-1003">Cell membrane</keyword>
<name>A0A2K9A7F9_9GAMM</name>
<dbReference type="GO" id="GO:0043952">
    <property type="term" value="P:protein transport by the Sec complex"/>
    <property type="evidence" value="ECO:0007669"/>
    <property type="project" value="TreeGrafter"/>
</dbReference>
<evidence type="ECO:0000256" key="11">
    <source>
        <dbReference type="RuleBase" id="RU365087"/>
    </source>
</evidence>
<feature type="compositionally biased region" description="Acidic residues" evidence="12">
    <location>
        <begin position="118"/>
        <end position="134"/>
    </location>
</feature>
<dbReference type="PRINTS" id="PR01651">
    <property type="entry name" value="SECGEXPORT"/>
</dbReference>
<dbReference type="KEGG" id="kpd:CW740_11005"/>
<evidence type="ECO:0000256" key="5">
    <source>
        <dbReference type="ARBA" id="ARBA00022475"/>
    </source>
</evidence>
<comment type="caution">
    <text evidence="11">Lacks conserved residue(s) required for the propagation of feature annotation.</text>
</comment>
<comment type="subcellular location">
    <subcellularLocation>
        <location evidence="1 11">Cell membrane</location>
        <topology evidence="1 11">Multi-pass membrane protein</topology>
    </subcellularLocation>
</comment>
<keyword evidence="7 11" id="KW-0653">Protein transport</keyword>
<comment type="function">
    <text evidence="11">Involved in protein export. Participates in an early event of protein translocation.</text>
</comment>
<keyword evidence="14" id="KW-1185">Reference proteome</keyword>
<feature type="region of interest" description="Disordered" evidence="12">
    <location>
        <begin position="78"/>
        <end position="153"/>
    </location>
</feature>
<gene>
    <name evidence="13" type="ORF">CW740_11005</name>
</gene>
<feature type="compositionally biased region" description="Basic and acidic residues" evidence="12">
    <location>
        <begin position="144"/>
        <end position="153"/>
    </location>
</feature>
<feature type="compositionally biased region" description="Acidic residues" evidence="12">
    <location>
        <begin position="78"/>
        <end position="88"/>
    </location>
</feature>
<dbReference type="AlphaFoldDB" id="A0A2K9A7F9"/>
<dbReference type="InterPro" id="IPR004692">
    <property type="entry name" value="SecG"/>
</dbReference>
<dbReference type="PANTHER" id="PTHR34182:SF1">
    <property type="entry name" value="PROTEIN-EXPORT MEMBRANE PROTEIN SECG"/>
    <property type="match status" value="1"/>
</dbReference>
<organism evidence="13 14">
    <name type="scientific">Kangiella profundi</name>
    <dbReference type="NCBI Taxonomy" id="1561924"/>
    <lineage>
        <taxon>Bacteria</taxon>
        <taxon>Pseudomonadati</taxon>
        <taxon>Pseudomonadota</taxon>
        <taxon>Gammaproteobacteria</taxon>
        <taxon>Kangiellales</taxon>
        <taxon>Kangiellaceae</taxon>
        <taxon>Kangiella</taxon>
    </lineage>
</organism>
<sequence>MQLFLMISLLIVALLLVGIILIQQGKGAEIGASFGAGASNTLFGAPGAGNFLTKSTTILAIIFFALALTIHAIGQEEAAESGLLDDPEATQVEEVTAQPAEIPTEAQAEIPSEIPTETQEDISTEIPTAEEESISETIPEATEEETKKDDQDQ</sequence>
<comment type="similarity">
    <text evidence="2 11">Belongs to the SecG family.</text>
</comment>
<keyword evidence="10 11" id="KW-0472">Membrane</keyword>
<evidence type="ECO:0000256" key="2">
    <source>
        <dbReference type="ARBA" id="ARBA00008445"/>
    </source>
</evidence>
<feature type="transmembrane region" description="Helical" evidence="11">
    <location>
        <begin position="51"/>
        <end position="73"/>
    </location>
</feature>
<dbReference type="Proteomes" id="UP000232693">
    <property type="component" value="Chromosome"/>
</dbReference>
<evidence type="ECO:0000256" key="3">
    <source>
        <dbReference type="ARBA" id="ARBA00017876"/>
    </source>
</evidence>
<dbReference type="RefSeq" id="WP_106647544.1">
    <property type="nucleotide sequence ID" value="NZ_BMGO01000001.1"/>
</dbReference>
<evidence type="ECO:0000256" key="9">
    <source>
        <dbReference type="ARBA" id="ARBA00023010"/>
    </source>
</evidence>
<dbReference type="OrthoDB" id="9813947at2"/>
<dbReference type="EMBL" id="CP025120">
    <property type="protein sequence ID" value="AUD79745.1"/>
    <property type="molecule type" value="Genomic_DNA"/>
</dbReference>
<dbReference type="GO" id="GO:0065002">
    <property type="term" value="P:intracellular protein transmembrane transport"/>
    <property type="evidence" value="ECO:0007669"/>
    <property type="project" value="TreeGrafter"/>
</dbReference>
<evidence type="ECO:0000256" key="7">
    <source>
        <dbReference type="ARBA" id="ARBA00022927"/>
    </source>
</evidence>
<dbReference type="GO" id="GO:0005886">
    <property type="term" value="C:plasma membrane"/>
    <property type="evidence" value="ECO:0007669"/>
    <property type="project" value="UniProtKB-SubCell"/>
</dbReference>
<dbReference type="GO" id="GO:0009306">
    <property type="term" value="P:protein secretion"/>
    <property type="evidence" value="ECO:0007669"/>
    <property type="project" value="UniProtKB-UniRule"/>
</dbReference>
<dbReference type="Pfam" id="PF03840">
    <property type="entry name" value="SecG"/>
    <property type="match status" value="1"/>
</dbReference>
<keyword evidence="4 11" id="KW-0813">Transport</keyword>
<keyword evidence="8 11" id="KW-1133">Transmembrane helix</keyword>
<dbReference type="PANTHER" id="PTHR34182">
    <property type="entry name" value="PROTEIN-EXPORT MEMBRANE PROTEIN SECG"/>
    <property type="match status" value="1"/>
</dbReference>
<evidence type="ECO:0000256" key="8">
    <source>
        <dbReference type="ARBA" id="ARBA00022989"/>
    </source>
</evidence>
<protein>
    <recommendedName>
        <fullName evidence="3 11">Protein-export membrane protein SecG</fullName>
    </recommendedName>
</protein>
<dbReference type="NCBIfam" id="TIGR00810">
    <property type="entry name" value="secG"/>
    <property type="match status" value="1"/>
</dbReference>
<evidence type="ECO:0000256" key="6">
    <source>
        <dbReference type="ARBA" id="ARBA00022692"/>
    </source>
</evidence>
<keyword evidence="9 11" id="KW-0811">Translocation</keyword>
<proteinExistence type="inferred from homology"/>
<dbReference type="GO" id="GO:0015450">
    <property type="term" value="F:protein-transporting ATPase activity"/>
    <property type="evidence" value="ECO:0007669"/>
    <property type="project" value="UniProtKB-UniRule"/>
</dbReference>
<evidence type="ECO:0000256" key="1">
    <source>
        <dbReference type="ARBA" id="ARBA00004651"/>
    </source>
</evidence>
<evidence type="ECO:0000313" key="13">
    <source>
        <dbReference type="EMBL" id="AUD79745.1"/>
    </source>
</evidence>
<evidence type="ECO:0000313" key="14">
    <source>
        <dbReference type="Proteomes" id="UP000232693"/>
    </source>
</evidence>
<evidence type="ECO:0000256" key="10">
    <source>
        <dbReference type="ARBA" id="ARBA00023136"/>
    </source>
</evidence>